<keyword evidence="2" id="KW-1185">Reference proteome</keyword>
<proteinExistence type="predicted"/>
<evidence type="ECO:0000313" key="2">
    <source>
        <dbReference type="Proteomes" id="UP000238220"/>
    </source>
</evidence>
<dbReference type="Pfam" id="PF06980">
    <property type="entry name" value="DUF1302"/>
    <property type="match status" value="1"/>
</dbReference>
<name>A0A2S5TID3_9GAMM</name>
<gene>
    <name evidence="1" type="ORF">C3942_08280</name>
</gene>
<organism evidence="1 2">
    <name type="scientific">Solimonas fluminis</name>
    <dbReference type="NCBI Taxonomy" id="2086571"/>
    <lineage>
        <taxon>Bacteria</taxon>
        <taxon>Pseudomonadati</taxon>
        <taxon>Pseudomonadota</taxon>
        <taxon>Gammaproteobacteria</taxon>
        <taxon>Nevskiales</taxon>
        <taxon>Nevskiaceae</taxon>
        <taxon>Solimonas</taxon>
    </lineage>
</organism>
<sequence length="890" mass="96423">MPARPKRRGRTMGMTIARRGERCLKAFAVLAVWAWSGAASAISFTLPWGEDGEQIEGVLNTTITAGASWRTEDRSADLVGKSNLNSGLCGRNPDNGRTLYQSCQGLFKDQVFPAERLSQFPGQYSINNDDGNLNYGKGDLTQAPLKITQDFTLSMGDFGVFVKGLYFYDFVNNDFTENKPNAITQDNYLQVGNAVGAGTDPLLLPRNDSRPCPPGRESMGGVGPCYVLYGPGGQVRQKRSDGETLRQIGTDLQLLDAYFYGQLPLWDDKQLTFKIGRQNLNWGESTLLVFSSLNTINPINANNFYRTGFQVEEVFQPVGMAYVSMEPFENTTLEAFYQYEWVPVEIPAAGSFYSFVDLGSYNAVDYFNISFGQAADDPNQLARLLDNPLSGLTNTSTTGYRLRDKNPDDGGQYGASLKYFAEWLNAGTEIGLYFANYHSRLPIVSAYSVTEACSKNTTNTVEFLLACPGIPLLAAPLPGYGGPDSIQNGDDGRPNIGSAVNFDSLRIQLEYPEDQKMFGLSFNTTLGDFSIQGEVAYRPDEPLQVDLEDVVFSAFGPTLSNCGTIVSCAGTGGFLGEITDLIGQIPVGSQLAQSLNLLLGQLQNAGVNINQLGGVGTFPDGSIGFYPGSDANANCRVAGNCDTYDLLVGHMTGSGRSFPSFLIPYRGQIIGTNAGSDRNAPLNSRNPGYIRGWEEFDTYQFNLGGTYVAGATDNPIGADQVLMLFETGATWVPGMPDLDVLQLEAPGTYLHASAGADGSGADGSAQACSTNPACVIGPDGLRFNPHQQSLKGFPDKLSWGYVIISLIRYESVLPGISLAPQIVWKHDVKGTAPGLAGNFVEGRKQANITIETRYKSSFSFNVGYTWNFGGGVYNLNKDRDTAQAFVKFQF</sequence>
<dbReference type="InterPro" id="IPR010727">
    <property type="entry name" value="DUF1302"/>
</dbReference>
<reference evidence="1 2" key="1">
    <citation type="submission" date="2018-02" db="EMBL/GenBank/DDBJ databases">
        <title>Genome sequencing of Solimonas sp. HR-BB.</title>
        <authorList>
            <person name="Lee Y."/>
            <person name="Jeon C.O."/>
        </authorList>
    </citation>
    <scope>NUCLEOTIDE SEQUENCE [LARGE SCALE GENOMIC DNA]</scope>
    <source>
        <strain evidence="1 2">HR-BB</strain>
    </source>
</reference>
<protein>
    <submittedName>
        <fullName evidence="1">DUF1302 domain-containing protein</fullName>
    </submittedName>
</protein>
<dbReference type="OrthoDB" id="8932625at2"/>
<evidence type="ECO:0000313" key="1">
    <source>
        <dbReference type="EMBL" id="PPE74743.1"/>
    </source>
</evidence>
<dbReference type="EMBL" id="PSNW01000003">
    <property type="protein sequence ID" value="PPE74743.1"/>
    <property type="molecule type" value="Genomic_DNA"/>
</dbReference>
<accession>A0A2S5TID3</accession>
<dbReference type="Proteomes" id="UP000238220">
    <property type="component" value="Unassembled WGS sequence"/>
</dbReference>
<comment type="caution">
    <text evidence="1">The sequence shown here is derived from an EMBL/GenBank/DDBJ whole genome shotgun (WGS) entry which is preliminary data.</text>
</comment>
<dbReference type="AlphaFoldDB" id="A0A2S5TID3"/>